<dbReference type="Pfam" id="PF04616">
    <property type="entry name" value="Glyco_hydro_43"/>
    <property type="match status" value="1"/>
</dbReference>
<feature type="site" description="Important for catalytic activity, responsible for pKa modulation of the active site Glu and correct orientation of both the proton donor and substrate" evidence="7">
    <location>
        <position position="167"/>
    </location>
</feature>
<dbReference type="GO" id="GO:0005975">
    <property type="term" value="P:carbohydrate metabolic process"/>
    <property type="evidence" value="ECO:0007669"/>
    <property type="project" value="InterPro"/>
</dbReference>
<evidence type="ECO:0000256" key="2">
    <source>
        <dbReference type="ARBA" id="ARBA00009865"/>
    </source>
</evidence>
<name>A0AA92U0G7_9BACT</name>
<dbReference type="PANTHER" id="PTHR43301:SF3">
    <property type="entry name" value="ARABINAN ENDO-1,5-ALPHA-L-ARABINOSIDASE A-RELATED"/>
    <property type="match status" value="1"/>
</dbReference>
<evidence type="ECO:0000313" key="11">
    <source>
        <dbReference type="Proteomes" id="UP000283785"/>
    </source>
</evidence>
<organism evidence="9 11">
    <name type="scientific">Segatella copri</name>
    <dbReference type="NCBI Taxonomy" id="165179"/>
    <lineage>
        <taxon>Bacteria</taxon>
        <taxon>Pseudomonadati</taxon>
        <taxon>Bacteroidota</taxon>
        <taxon>Bacteroidia</taxon>
        <taxon>Bacteroidales</taxon>
        <taxon>Prevotellaceae</taxon>
        <taxon>Segatella</taxon>
    </lineage>
</organism>
<dbReference type="InterPro" id="IPR006710">
    <property type="entry name" value="Glyco_hydro_43"/>
</dbReference>
<dbReference type="PANTHER" id="PTHR43301">
    <property type="entry name" value="ARABINAN ENDO-1,5-ALPHA-L-ARABINOSIDASE"/>
    <property type="match status" value="1"/>
</dbReference>
<evidence type="ECO:0000256" key="6">
    <source>
        <dbReference type="PIRSR" id="PIRSR026534-1"/>
    </source>
</evidence>
<evidence type="ECO:0000256" key="7">
    <source>
        <dbReference type="PIRSR" id="PIRSR026534-3"/>
    </source>
</evidence>
<comment type="pathway">
    <text evidence="1 5">Glycan metabolism; L-arabinan degradation.</text>
</comment>
<dbReference type="EMBL" id="QSAG01000002">
    <property type="protein sequence ID" value="RGW44663.1"/>
    <property type="molecule type" value="Genomic_DNA"/>
</dbReference>
<dbReference type="InterPro" id="IPR050727">
    <property type="entry name" value="GH43_arabinanases"/>
</dbReference>
<evidence type="ECO:0000313" key="9">
    <source>
        <dbReference type="EMBL" id="RGW44663.1"/>
    </source>
</evidence>
<comment type="similarity">
    <text evidence="2 5">Belongs to the glycosyl hydrolase 43 family.</text>
</comment>
<keyword evidence="3 5" id="KW-0378">Hydrolase</keyword>
<dbReference type="InterPro" id="IPR016840">
    <property type="entry name" value="Glyco_hydro_43_endo_a_Ara-ase"/>
</dbReference>
<dbReference type="Proteomes" id="UP000283785">
    <property type="component" value="Unassembled WGS sequence"/>
</dbReference>
<dbReference type="Proteomes" id="UP000261187">
    <property type="component" value="Unassembled WGS sequence"/>
</dbReference>
<dbReference type="Gene3D" id="2.115.10.20">
    <property type="entry name" value="Glycosyl hydrolase domain, family 43"/>
    <property type="match status" value="1"/>
</dbReference>
<dbReference type="CDD" id="cd18616">
    <property type="entry name" value="GH43_ABN-like"/>
    <property type="match status" value="1"/>
</dbReference>
<evidence type="ECO:0000256" key="4">
    <source>
        <dbReference type="ARBA" id="ARBA00023295"/>
    </source>
</evidence>
<evidence type="ECO:0000313" key="10">
    <source>
        <dbReference type="Proteomes" id="UP000261187"/>
    </source>
</evidence>
<feature type="active site" description="Proton donor" evidence="6">
    <location>
        <position position="214"/>
    </location>
</feature>
<dbReference type="GO" id="GO:0046558">
    <property type="term" value="F:arabinan endo-1,5-alpha-L-arabinosidase activity"/>
    <property type="evidence" value="ECO:0007669"/>
    <property type="project" value="InterPro"/>
</dbReference>
<evidence type="ECO:0000256" key="3">
    <source>
        <dbReference type="ARBA" id="ARBA00022801"/>
    </source>
</evidence>
<evidence type="ECO:0000256" key="5">
    <source>
        <dbReference type="PIRNR" id="PIRNR026534"/>
    </source>
</evidence>
<sequence length="344" mass="38381">MNKNMISCLGLCIVFGLTTTNCSVSNDIEQSPTPEQPKVAKYHNPIVSTSLPDPTVTKADDGYFYLYATENIRNLPIYRSKDLVNWNYVGTAFTDSSRPQWNPQGGIWAPDINVVNGRYMLYYSKSEWGGEWTCGIGIASATSPQGPFIDHGALFISQDIGIQNCIDPFYIEDHGKKYLFWGSFHGIFGAELTEDGLALKPGTKPVQVAGNQMEATYIHKHGDYYYLFGSAGTCCEGVNSTYQVIYGRSKNLFGPYTTKEGKNMLDGAYDVLLHGSNLVAGPGHNAEFITDDKQQDWMIYHGFLRSDPDGGRLLFMDKVEWINDWPQVAGNITSIESNKPYFKK</sequence>
<reference evidence="10 11" key="1">
    <citation type="submission" date="2018-08" db="EMBL/GenBank/DDBJ databases">
        <title>A genome reference for cultivated species of the human gut microbiota.</title>
        <authorList>
            <person name="Zou Y."/>
            <person name="Xue W."/>
            <person name="Luo G."/>
        </authorList>
    </citation>
    <scope>NUCLEOTIDE SEQUENCE [LARGE SCALE GENOMIC DNA]</scope>
    <source>
        <strain evidence="9 11">AF12-50</strain>
        <strain evidence="8 10">TF06-40</strain>
    </source>
</reference>
<dbReference type="RefSeq" id="WP_117694643.1">
    <property type="nucleotide sequence ID" value="NZ_QSAG01000002.1"/>
</dbReference>
<dbReference type="InterPro" id="IPR023296">
    <property type="entry name" value="Glyco_hydro_beta-prop_sf"/>
</dbReference>
<evidence type="ECO:0000313" key="8">
    <source>
        <dbReference type="EMBL" id="RGL58957.1"/>
    </source>
</evidence>
<protein>
    <submittedName>
        <fullName evidence="9">Arabinan endo-1,5-alpha-L-arabinosidase</fullName>
    </submittedName>
</protein>
<dbReference type="PIRSF" id="PIRSF026534">
    <property type="entry name" value="Endo_alpha-L-arabinosidase"/>
    <property type="match status" value="1"/>
</dbReference>
<proteinExistence type="inferred from homology"/>
<dbReference type="EMBL" id="QSSA01000020">
    <property type="protein sequence ID" value="RGL58957.1"/>
    <property type="molecule type" value="Genomic_DNA"/>
</dbReference>
<feature type="site" description="Important for substrate recognition" evidence="7">
    <location>
        <position position="284"/>
    </location>
</feature>
<dbReference type="AlphaFoldDB" id="A0AA92U0G7"/>
<dbReference type="SUPFAM" id="SSF75005">
    <property type="entry name" value="Arabinanase/levansucrase/invertase"/>
    <property type="match status" value="1"/>
</dbReference>
<evidence type="ECO:0000256" key="1">
    <source>
        <dbReference type="ARBA" id="ARBA00004834"/>
    </source>
</evidence>
<accession>A0AA92U0G7</accession>
<gene>
    <name evidence="9" type="ORF">DWV76_02785</name>
    <name evidence="8" type="ORF">DXC61_09605</name>
</gene>
<comment type="caution">
    <text evidence="9">The sequence shown here is derived from an EMBL/GenBank/DDBJ whole genome shotgun (WGS) entry which is preliminary data.</text>
</comment>
<feature type="active site" description="Proton acceptor" evidence="6">
    <location>
        <position position="53"/>
    </location>
</feature>
<keyword evidence="4 5" id="KW-0326">Glycosidase</keyword>